<evidence type="ECO:0000313" key="9">
    <source>
        <dbReference type="Proteomes" id="UP001497623"/>
    </source>
</evidence>
<feature type="transmembrane region" description="Helical" evidence="6">
    <location>
        <begin position="199"/>
        <end position="216"/>
    </location>
</feature>
<keyword evidence="4 6" id="KW-0472">Membrane</keyword>
<dbReference type="InterPro" id="IPR002645">
    <property type="entry name" value="STAS_dom"/>
</dbReference>
<evidence type="ECO:0000256" key="2">
    <source>
        <dbReference type="ARBA" id="ARBA00022692"/>
    </source>
</evidence>
<evidence type="ECO:0000256" key="4">
    <source>
        <dbReference type="ARBA" id="ARBA00023136"/>
    </source>
</evidence>
<feature type="transmembrane region" description="Helical" evidence="6">
    <location>
        <begin position="287"/>
        <end position="310"/>
    </location>
</feature>
<feature type="transmembrane region" description="Helical" evidence="6">
    <location>
        <begin position="353"/>
        <end position="375"/>
    </location>
</feature>
<organism evidence="8 9">
    <name type="scientific">Meganyctiphanes norvegica</name>
    <name type="common">Northern krill</name>
    <name type="synonym">Thysanopoda norvegica</name>
    <dbReference type="NCBI Taxonomy" id="48144"/>
    <lineage>
        <taxon>Eukaryota</taxon>
        <taxon>Metazoa</taxon>
        <taxon>Ecdysozoa</taxon>
        <taxon>Arthropoda</taxon>
        <taxon>Crustacea</taxon>
        <taxon>Multicrustacea</taxon>
        <taxon>Malacostraca</taxon>
        <taxon>Eumalacostraca</taxon>
        <taxon>Eucarida</taxon>
        <taxon>Euphausiacea</taxon>
        <taxon>Euphausiidae</taxon>
        <taxon>Meganyctiphanes</taxon>
    </lineage>
</organism>
<proteinExistence type="predicted"/>
<dbReference type="Gene3D" id="3.30.750.24">
    <property type="entry name" value="STAS domain"/>
    <property type="match status" value="1"/>
</dbReference>
<dbReference type="InterPro" id="IPR036513">
    <property type="entry name" value="STAS_dom_sf"/>
</dbReference>
<protein>
    <recommendedName>
        <fullName evidence="7">STAS domain-containing protein</fullName>
    </recommendedName>
</protein>
<keyword evidence="9" id="KW-1185">Reference proteome</keyword>
<evidence type="ECO:0000256" key="6">
    <source>
        <dbReference type="SAM" id="Phobius"/>
    </source>
</evidence>
<evidence type="ECO:0000256" key="3">
    <source>
        <dbReference type="ARBA" id="ARBA00022989"/>
    </source>
</evidence>
<feature type="region of interest" description="Disordered" evidence="5">
    <location>
        <begin position="657"/>
        <end position="684"/>
    </location>
</feature>
<feature type="transmembrane region" description="Helical" evidence="6">
    <location>
        <begin position="168"/>
        <end position="192"/>
    </location>
</feature>
<dbReference type="PROSITE" id="PS50801">
    <property type="entry name" value="STAS"/>
    <property type="match status" value="1"/>
</dbReference>
<feature type="non-terminal residue" evidence="8">
    <location>
        <position position="684"/>
    </location>
</feature>
<dbReference type="GO" id="GO:0055085">
    <property type="term" value="P:transmembrane transport"/>
    <property type="evidence" value="ECO:0007669"/>
    <property type="project" value="InterPro"/>
</dbReference>
<feature type="domain" description="STAS" evidence="7">
    <location>
        <begin position="536"/>
        <end position="640"/>
    </location>
</feature>
<dbReference type="Pfam" id="PF00916">
    <property type="entry name" value="Sulfate_transp"/>
    <property type="match status" value="1"/>
</dbReference>
<dbReference type="AlphaFoldDB" id="A0AAV2R0N0"/>
<feature type="transmembrane region" description="Helical" evidence="6">
    <location>
        <begin position="387"/>
        <end position="405"/>
    </location>
</feature>
<keyword evidence="2 6" id="KW-0812">Transmembrane</keyword>
<accession>A0AAV2R0N0</accession>
<gene>
    <name evidence="8" type="ORF">MNOR_LOCUS19401</name>
</gene>
<dbReference type="InterPro" id="IPR001902">
    <property type="entry name" value="SLC26A/SulP_fam"/>
</dbReference>
<feature type="transmembrane region" description="Helical" evidence="6">
    <location>
        <begin position="481"/>
        <end position="514"/>
    </location>
</feature>
<evidence type="ECO:0000256" key="5">
    <source>
        <dbReference type="SAM" id="MobiDB-lite"/>
    </source>
</evidence>
<feature type="compositionally biased region" description="Polar residues" evidence="5">
    <location>
        <begin position="663"/>
        <end position="684"/>
    </location>
</feature>
<reference evidence="8 9" key="1">
    <citation type="submission" date="2024-05" db="EMBL/GenBank/DDBJ databases">
        <authorList>
            <person name="Wallberg A."/>
        </authorList>
    </citation>
    <scope>NUCLEOTIDE SEQUENCE [LARGE SCALE GENOMIC DNA]</scope>
</reference>
<dbReference type="InterPro" id="IPR011547">
    <property type="entry name" value="SLC26A/SulP_dom"/>
</dbReference>
<evidence type="ECO:0000256" key="1">
    <source>
        <dbReference type="ARBA" id="ARBA00004141"/>
    </source>
</evidence>
<comment type="subcellular location">
    <subcellularLocation>
        <location evidence="1">Membrane</location>
        <topology evidence="1">Multi-pass membrane protein</topology>
    </subcellularLocation>
</comment>
<sequence length="684" mass="73663">MTIYANIEPPPPPPPPQAPVVYPVKNAAICPKLTDPEAQPAQFSLVSARSRRGIHIYIFIVFQRKSCTKSVANTVKKRLPIVGWIRGYNVATFITDMVAGLTVGLMLIPQALAYGTMAGLTPSHGLYAGWAGCFVYFFLGSTKELTIGPTAILILMVAPYTARGGADYAIFLCFMNGIIILIASIFNLGFLINFISQPVINGFTTAAVVLGGTAQLKPLLGLNLQTSGTFDTWVKVVTNIGDYRREDLGLGVLCMAVLTLIQLLPKCAQPFIKKPSIGKEKSPIEHLVFYLSNGRNAIVVIVSSIVAVILDGDQQPFTLTGYVKAGIPTVAVPPFSVTIGNETLGFTDMVADIGIGVVMIPFIAILYNIGILSTFAKGKTIDATQEIFALSVSNILASFFGSMPITSCMSRTAVNCASGAKTPMGGLLTGTMVLLALVFLTPYFRFIPKATLAAVIICALVNMLDHQILKNLWRSTRRELIPYFITFLACFFFGLSTGILTGIAVNLSMLLFFFARPKISISTVAPSKEECRYVQVKISHGVQYPSSSHVRTAVNKAGLREACGFDPVVVDCSQLQTLDYTAAKGFVNLSTEFKHRGQQLVLLGLNSAIISTVGSLLKDLTVCSEKDNLYDILKAAESYLTMSSMGSRPKFGESPSVKYIDASNHTMPSSENGGTTNPLLTPET</sequence>
<dbReference type="PANTHER" id="PTHR11814">
    <property type="entry name" value="SULFATE TRANSPORTER"/>
    <property type="match status" value="1"/>
</dbReference>
<dbReference type="SUPFAM" id="SSF52091">
    <property type="entry name" value="SpoIIaa-like"/>
    <property type="match status" value="1"/>
</dbReference>
<feature type="transmembrane region" description="Helical" evidence="6">
    <location>
        <begin position="425"/>
        <end position="444"/>
    </location>
</feature>
<keyword evidence="3 6" id="KW-1133">Transmembrane helix</keyword>
<evidence type="ECO:0000259" key="7">
    <source>
        <dbReference type="PROSITE" id="PS50801"/>
    </source>
</evidence>
<dbReference type="Pfam" id="PF01740">
    <property type="entry name" value="STAS"/>
    <property type="match status" value="1"/>
</dbReference>
<dbReference type="Proteomes" id="UP001497623">
    <property type="component" value="Unassembled WGS sequence"/>
</dbReference>
<dbReference type="EMBL" id="CAXKWB010014389">
    <property type="protein sequence ID" value="CAL4110420.1"/>
    <property type="molecule type" value="Genomic_DNA"/>
</dbReference>
<comment type="caution">
    <text evidence="8">The sequence shown here is derived from an EMBL/GenBank/DDBJ whole genome shotgun (WGS) entry which is preliminary data.</text>
</comment>
<feature type="transmembrane region" description="Helical" evidence="6">
    <location>
        <begin position="145"/>
        <end position="162"/>
    </location>
</feature>
<name>A0AAV2R0N0_MEGNR</name>
<dbReference type="CDD" id="cd07042">
    <property type="entry name" value="STAS_SulP_like_sulfate_transporter"/>
    <property type="match status" value="1"/>
</dbReference>
<evidence type="ECO:0000313" key="8">
    <source>
        <dbReference type="EMBL" id="CAL4110420.1"/>
    </source>
</evidence>
<dbReference type="GO" id="GO:0016020">
    <property type="term" value="C:membrane"/>
    <property type="evidence" value="ECO:0007669"/>
    <property type="project" value="UniProtKB-SubCell"/>
</dbReference>